<feature type="region of interest" description="Disordered" evidence="1">
    <location>
        <begin position="47"/>
        <end position="128"/>
    </location>
</feature>
<accession>A0A1I2AHE4</accession>
<feature type="compositionally biased region" description="Low complexity" evidence="1">
    <location>
        <begin position="48"/>
        <end position="58"/>
    </location>
</feature>
<dbReference type="AlphaFoldDB" id="A0A1I2AHE4"/>
<proteinExistence type="predicted"/>
<gene>
    <name evidence="2" type="ORF">SAMN05216574_103327</name>
</gene>
<organism evidence="2 3">
    <name type="scientific">Blastococcus tunisiensis</name>
    <dbReference type="NCBI Taxonomy" id="1798228"/>
    <lineage>
        <taxon>Bacteria</taxon>
        <taxon>Bacillati</taxon>
        <taxon>Actinomycetota</taxon>
        <taxon>Actinomycetes</taxon>
        <taxon>Geodermatophilales</taxon>
        <taxon>Geodermatophilaceae</taxon>
        <taxon>Blastococcus</taxon>
    </lineage>
</organism>
<evidence type="ECO:0000313" key="2">
    <source>
        <dbReference type="EMBL" id="SFE43411.1"/>
    </source>
</evidence>
<dbReference type="InterPro" id="IPR027417">
    <property type="entry name" value="P-loop_NTPase"/>
</dbReference>
<name>A0A1I2AHE4_9ACTN</name>
<evidence type="ECO:0000256" key="1">
    <source>
        <dbReference type="SAM" id="MobiDB-lite"/>
    </source>
</evidence>
<dbReference type="EMBL" id="FOND01000003">
    <property type="protein sequence ID" value="SFE43411.1"/>
    <property type="molecule type" value="Genomic_DNA"/>
</dbReference>
<reference evidence="3" key="1">
    <citation type="submission" date="2016-10" db="EMBL/GenBank/DDBJ databases">
        <authorList>
            <person name="Varghese N."/>
            <person name="Submissions S."/>
        </authorList>
    </citation>
    <scope>NUCLEOTIDE SEQUENCE [LARGE SCALE GENOMIC DNA]</scope>
    <source>
        <strain evidence="3">DSM 46838</strain>
    </source>
</reference>
<evidence type="ECO:0008006" key="4">
    <source>
        <dbReference type="Google" id="ProtNLM"/>
    </source>
</evidence>
<evidence type="ECO:0000313" key="3">
    <source>
        <dbReference type="Proteomes" id="UP000198589"/>
    </source>
</evidence>
<keyword evidence="3" id="KW-1185">Reference proteome</keyword>
<dbReference type="SUPFAM" id="SSF52540">
    <property type="entry name" value="P-loop containing nucleoside triphosphate hydrolases"/>
    <property type="match status" value="1"/>
</dbReference>
<dbReference type="Proteomes" id="UP000198589">
    <property type="component" value="Unassembled WGS sequence"/>
</dbReference>
<feature type="region of interest" description="Disordered" evidence="1">
    <location>
        <begin position="348"/>
        <end position="370"/>
    </location>
</feature>
<feature type="compositionally biased region" description="Basic and acidic residues" evidence="1">
    <location>
        <begin position="84"/>
        <end position="104"/>
    </location>
</feature>
<sequence>MTSLLQDVDGASAVTGGVVNRGDVHPDERLLSVAEIQRAFRELRARRPGAAARGLAAPTRLHEHFVSERSAPVGTSVPPARRSRRDDGETASQARDDTHRERWADSNYRTPRRGARRGDSVPAAVPDRGDSDALAADWITVVAAHAGAGASTVALAISDAVAATDRRVHLVETAHPCRSGLVAAASTELGTDATGAWRRGSRDRVTIDRRVADGEPGGWPVLPIGEEPSVTVLDLGLPASQNLARLAADRTRTVVVCRPTVPGVRLTEHVLSQLAERPVVVAVVGPARWTQAVKASSGSRLRELRSCGLVARVPIDRRLQTTGLTGDRLPKGVEAAGRSLAALLMPAVPPQSRHRHRAASSQLGATGEAR</sequence>
<dbReference type="STRING" id="1798228.SAMN05216574_103327"/>
<protein>
    <recommendedName>
        <fullName evidence="4">MinD-like ATPase involved in chromosome partitioning or flagellar assembly</fullName>
    </recommendedName>
</protein>